<protein>
    <submittedName>
        <fullName evidence="4">RNP-1 like RNA-binding protein</fullName>
    </submittedName>
</protein>
<accession>A5GEF6</accession>
<dbReference type="PANTHER" id="PTHR23236">
    <property type="entry name" value="EUKARYOTIC TRANSLATION INITIATION FACTOR 4B/4H"/>
    <property type="match status" value="1"/>
</dbReference>
<sequence length="85" mass="9468">MGRKLFVGNVPFTATEDHLKEFFSNIGEVETVRVVVVPHTGQPKGFAFVEMVEEEDAKKAIVELNGKPFMGRDLVVSDARPPKPR</sequence>
<dbReference type="InterPro" id="IPR035979">
    <property type="entry name" value="RBD_domain_sf"/>
</dbReference>
<dbReference type="PANTHER" id="PTHR23236:SF119">
    <property type="entry name" value="NUCLEAR RNA-BINDING PROTEIN SART-3"/>
    <property type="match status" value="1"/>
</dbReference>
<dbReference type="SMART" id="SM00360">
    <property type="entry name" value="RRM"/>
    <property type="match status" value="1"/>
</dbReference>
<dbReference type="InterPro" id="IPR000504">
    <property type="entry name" value="RRM_dom"/>
</dbReference>
<keyword evidence="5" id="KW-1185">Reference proteome</keyword>
<dbReference type="GO" id="GO:0003723">
    <property type="term" value="F:RNA binding"/>
    <property type="evidence" value="ECO:0007669"/>
    <property type="project" value="UniProtKB-KW"/>
</dbReference>
<dbReference type="STRING" id="351605.Gura_1615"/>
<dbReference type="HOGENOM" id="CLU_012062_28_8_7"/>
<dbReference type="PROSITE" id="PS50102">
    <property type="entry name" value="RRM"/>
    <property type="match status" value="1"/>
</dbReference>
<evidence type="ECO:0000256" key="2">
    <source>
        <dbReference type="ARBA" id="ARBA00022884"/>
    </source>
</evidence>
<dbReference type="EMBL" id="CP000698">
    <property type="protein sequence ID" value="ABQ25811.1"/>
    <property type="molecule type" value="Genomic_DNA"/>
</dbReference>
<dbReference type="Gene3D" id="3.30.70.330">
    <property type="match status" value="1"/>
</dbReference>
<proteinExistence type="predicted"/>
<feature type="domain" description="RRM" evidence="3">
    <location>
        <begin position="3"/>
        <end position="81"/>
    </location>
</feature>
<dbReference type="AlphaFoldDB" id="A5GEF6"/>
<dbReference type="RefSeq" id="WP_011938521.1">
    <property type="nucleotide sequence ID" value="NC_009483.1"/>
</dbReference>
<keyword evidence="1" id="KW-0677">Repeat</keyword>
<evidence type="ECO:0000313" key="5">
    <source>
        <dbReference type="Proteomes" id="UP000006695"/>
    </source>
</evidence>
<name>A5GEF6_GEOUR</name>
<dbReference type="Pfam" id="PF00076">
    <property type="entry name" value="RRM_1"/>
    <property type="match status" value="1"/>
</dbReference>
<dbReference type="OrthoDB" id="9798855at2"/>
<dbReference type="Proteomes" id="UP000006695">
    <property type="component" value="Chromosome"/>
</dbReference>
<dbReference type="SUPFAM" id="SSF54928">
    <property type="entry name" value="RNA-binding domain, RBD"/>
    <property type="match status" value="1"/>
</dbReference>
<gene>
    <name evidence="4" type="ordered locus">Gura_1615</name>
</gene>
<evidence type="ECO:0000256" key="1">
    <source>
        <dbReference type="ARBA" id="ARBA00022737"/>
    </source>
</evidence>
<evidence type="ECO:0000313" key="4">
    <source>
        <dbReference type="EMBL" id="ABQ25811.1"/>
    </source>
</evidence>
<dbReference type="InterPro" id="IPR012677">
    <property type="entry name" value="Nucleotide-bd_a/b_plait_sf"/>
</dbReference>
<dbReference type="KEGG" id="gur:Gura_1615"/>
<evidence type="ECO:0000259" key="3">
    <source>
        <dbReference type="PROSITE" id="PS50102"/>
    </source>
</evidence>
<reference evidence="4 5" key="1">
    <citation type="submission" date="2007-05" db="EMBL/GenBank/DDBJ databases">
        <title>Complete sequence of Geobacter uraniireducens Rf4.</title>
        <authorList>
            <consortium name="US DOE Joint Genome Institute"/>
            <person name="Copeland A."/>
            <person name="Lucas S."/>
            <person name="Lapidus A."/>
            <person name="Barry K."/>
            <person name="Detter J.C."/>
            <person name="Glavina del Rio T."/>
            <person name="Hammon N."/>
            <person name="Israni S."/>
            <person name="Dalin E."/>
            <person name="Tice H."/>
            <person name="Pitluck S."/>
            <person name="Chertkov O."/>
            <person name="Brettin T."/>
            <person name="Bruce D."/>
            <person name="Han C."/>
            <person name="Schmutz J."/>
            <person name="Larimer F."/>
            <person name="Land M."/>
            <person name="Hauser L."/>
            <person name="Kyrpides N."/>
            <person name="Mikhailova N."/>
            <person name="Shelobolina E."/>
            <person name="Aklujkar M."/>
            <person name="Lovley D."/>
            <person name="Richardson P."/>
        </authorList>
    </citation>
    <scope>NUCLEOTIDE SEQUENCE [LARGE SCALE GENOMIC DNA]</scope>
    <source>
        <strain evidence="4 5">Rf4</strain>
    </source>
</reference>
<keyword evidence="2" id="KW-0694">RNA-binding</keyword>
<organism evidence="4 5">
    <name type="scientific">Geotalea uraniireducens (strain Rf4)</name>
    <name type="common">Geobacter uraniireducens</name>
    <dbReference type="NCBI Taxonomy" id="351605"/>
    <lineage>
        <taxon>Bacteria</taxon>
        <taxon>Pseudomonadati</taxon>
        <taxon>Thermodesulfobacteriota</taxon>
        <taxon>Desulfuromonadia</taxon>
        <taxon>Geobacterales</taxon>
        <taxon>Geobacteraceae</taxon>
        <taxon>Geotalea</taxon>
    </lineage>
</organism>